<sequence>MNVQIPIAGLTLNDGQTYNGQLPVWATRPLMVKVTPDFISGNEYPVYVRVSNGGAIKKEITLPYQETVNLDLSFAAPLLTRADRNKSQGDPAFPQQEVVIWSSNPDNKITLPVFHCDETYWDTLGVDGALPQPAKPRIPGQTLDIYFPYRIHPLDAFPVEVEPVTGAPSSAIFPTTYVLGNTIDIKYIKKLTIKNVWGSGLDQVINYEDRLMSDVVYDESLQCALRARWNMRNGQWFWAAFKDYFWSNKFTTIRGRGGVTEQAEITINLEYGEEWYNVYQELLVSSNVVFELNIPGINQYQSKRFRAEVSGDTGARWSNSTKTYRQQVRFRTTELQDNYMFPLAPDQPSTPSIAFSAQKNPWVIGAAYAEGLVNSIYSNAAWEVRSEPSWLTVTNGTTLLTPDLFEQGSALATPGLTWEQAKASTPNGIRTKKAFTTSNEIYSLISGVPGYMVIFVYFNEDGTISANTPWISINGRVNTGTYQQVGMIIKKTDSTAIMPADITTLNAYWGKRYYQFPAGASNLTATVAANTGEARTGNIVLKSKAGSTTYNIAVTQAGVSGNISVDTPTFNVDYLALPVTVDVTSVGAWSVSQRDMWITPSVTTGDNGTTAVTLTIADNTGNTARTGTITFYNDVTEEIVVVTVNQGGVPTSISSAPSRISGSKAGGESAPVTCISDNSWTVGSAPSWVFIAPTSGSAGSSIVGVGFDQPNNTGAKRSGQLRIENTTTHEIAICLIEQEG</sequence>
<name>A0A8S5QNK8_9CAUD</name>
<organism evidence="2">
    <name type="scientific">Siphoviridae sp. cttOT32</name>
    <dbReference type="NCBI Taxonomy" id="2826493"/>
    <lineage>
        <taxon>Viruses</taxon>
        <taxon>Duplodnaviria</taxon>
        <taxon>Heunggongvirae</taxon>
        <taxon>Uroviricota</taxon>
        <taxon>Caudoviricetes</taxon>
    </lineage>
</organism>
<dbReference type="InterPro" id="IPR013783">
    <property type="entry name" value="Ig-like_fold"/>
</dbReference>
<feature type="domain" description="BACON" evidence="1">
    <location>
        <begin position="519"/>
        <end position="557"/>
    </location>
</feature>
<evidence type="ECO:0000313" key="2">
    <source>
        <dbReference type="EMBL" id="DAE20403.1"/>
    </source>
</evidence>
<evidence type="ECO:0000259" key="1">
    <source>
        <dbReference type="Pfam" id="PF13004"/>
    </source>
</evidence>
<dbReference type="Gene3D" id="2.60.40.10">
    <property type="entry name" value="Immunoglobulins"/>
    <property type="match status" value="3"/>
</dbReference>
<dbReference type="Pfam" id="PF13004">
    <property type="entry name" value="BACON"/>
    <property type="match status" value="2"/>
</dbReference>
<dbReference type="CDD" id="cd14948">
    <property type="entry name" value="BACON"/>
    <property type="match status" value="1"/>
</dbReference>
<accession>A0A8S5QNK8</accession>
<proteinExistence type="predicted"/>
<dbReference type="EMBL" id="BK015694">
    <property type="protein sequence ID" value="DAE20403.1"/>
    <property type="molecule type" value="Genomic_DNA"/>
</dbReference>
<reference evidence="2" key="1">
    <citation type="journal article" date="2021" name="Proc. Natl. Acad. Sci. U.S.A.">
        <title>A Catalog of Tens of Thousands of Viruses from Human Metagenomes Reveals Hidden Associations with Chronic Diseases.</title>
        <authorList>
            <person name="Tisza M.J."/>
            <person name="Buck C.B."/>
        </authorList>
    </citation>
    <scope>NUCLEOTIDE SEQUENCE</scope>
    <source>
        <strain evidence="2">CttOT32</strain>
    </source>
</reference>
<feature type="domain" description="BACON" evidence="1">
    <location>
        <begin position="588"/>
        <end position="646"/>
    </location>
</feature>
<dbReference type="InterPro" id="IPR024361">
    <property type="entry name" value="BACON"/>
</dbReference>
<protein>
    <recommendedName>
        <fullName evidence="1">BACON domain-containing protein</fullName>
    </recommendedName>
</protein>